<dbReference type="AlphaFoldDB" id="U1GZD5"/>
<dbReference type="EMBL" id="AVOX01000059">
    <property type="protein sequence ID" value="ERF77541.1"/>
    <property type="molecule type" value="Genomic_DNA"/>
</dbReference>
<reference evidence="1 2" key="1">
    <citation type="journal article" date="2013" name="Genome Announc.">
        <title>Draft Genome Sequence of Gallibacterium anatis bv. haemolytica 12656-12 Liver, an Isolate Obtained from the Liver of a Septicemic Chicken.</title>
        <authorList>
            <person name="Kudirkiene E."/>
            <person name="Christensen H."/>
            <person name="Bojesen A.M."/>
        </authorList>
    </citation>
    <scope>NUCLEOTIDE SEQUENCE [LARGE SCALE GENOMIC DNA]</scope>
    <source>
        <strain evidence="1">12656/12</strain>
    </source>
</reference>
<name>U1GZD5_9PAST</name>
<accession>U1GZD5</accession>
<evidence type="ECO:0000313" key="1">
    <source>
        <dbReference type="EMBL" id="ERF77541.1"/>
    </source>
</evidence>
<protein>
    <submittedName>
        <fullName evidence="1">Uncharacterized protein</fullName>
    </submittedName>
</protein>
<sequence>MNKIKKIPVYFMGSLILTDFSPISKRGYEAKRLVVIVKPVSTVTVQSVCPHRKNIGRNVTLVKSDSQVSRWMKLDLGVNFSFQNH</sequence>
<evidence type="ECO:0000313" key="2">
    <source>
        <dbReference type="Proteomes" id="UP000016529"/>
    </source>
</evidence>
<comment type="caution">
    <text evidence="1">The sequence shown here is derived from an EMBL/GenBank/DDBJ whole genome shotgun (WGS) entry which is preliminary data.</text>
</comment>
<dbReference type="Proteomes" id="UP000016529">
    <property type="component" value="Unassembled WGS sequence"/>
</dbReference>
<proteinExistence type="predicted"/>
<organism evidence="1 2">
    <name type="scientific">Gallibacterium anatis 12656/12</name>
    <dbReference type="NCBI Taxonomy" id="1195244"/>
    <lineage>
        <taxon>Bacteria</taxon>
        <taxon>Pseudomonadati</taxon>
        <taxon>Pseudomonadota</taxon>
        <taxon>Gammaproteobacteria</taxon>
        <taxon>Pasteurellales</taxon>
        <taxon>Pasteurellaceae</taxon>
        <taxon>Gallibacterium</taxon>
    </lineage>
</organism>
<gene>
    <name evidence="1" type="ORF">N561_10995</name>
</gene>